<gene>
    <name evidence="1" type="ORF">FNV44_02720</name>
</gene>
<proteinExistence type="predicted"/>
<sequence>MASRSGEEMMNNNVMIKIEDINNSTLTCVKLVANMLCLNFTKEDLTSSLHIQCFYRIHKNNKVLVTSQDYHTFDYDNGDEDGTSNDLWKNLSNISNQIEGQLVTQVLTSDLKDIILFLSNDFHIDIIISNSKSNFEDMIEQYRFLPSIEESDHIVVYN</sequence>
<evidence type="ECO:0000313" key="1">
    <source>
        <dbReference type="EMBL" id="TRX99972.1"/>
    </source>
</evidence>
<evidence type="ECO:0000313" key="2">
    <source>
        <dbReference type="Proteomes" id="UP000315938"/>
    </source>
</evidence>
<organism evidence="1 2">
    <name type="scientific">Acholeplasma laidlawii</name>
    <dbReference type="NCBI Taxonomy" id="2148"/>
    <lineage>
        <taxon>Bacteria</taxon>
        <taxon>Bacillati</taxon>
        <taxon>Mycoplasmatota</taxon>
        <taxon>Mollicutes</taxon>
        <taxon>Acholeplasmatales</taxon>
        <taxon>Acholeplasmataceae</taxon>
        <taxon>Acholeplasma</taxon>
    </lineage>
</organism>
<comment type="caution">
    <text evidence="1">The sequence shown here is derived from an EMBL/GenBank/DDBJ whole genome shotgun (WGS) entry which is preliminary data.</text>
</comment>
<dbReference type="RefSeq" id="WP_012242525.1">
    <property type="nucleotide sequence ID" value="NZ_JACAOE010000001.1"/>
</dbReference>
<dbReference type="Proteomes" id="UP000315938">
    <property type="component" value="Unassembled WGS sequence"/>
</dbReference>
<dbReference type="EMBL" id="VKID01000001">
    <property type="protein sequence ID" value="TRX99972.1"/>
    <property type="molecule type" value="Genomic_DNA"/>
</dbReference>
<dbReference type="GeneID" id="41338753"/>
<protein>
    <submittedName>
        <fullName evidence="1">Uncharacterized protein</fullName>
    </submittedName>
</protein>
<reference evidence="1 2" key="1">
    <citation type="submission" date="2019-07" db="EMBL/GenBank/DDBJ databases">
        <title>Genome sequence of Acholeplasma laidlawii strain with increased resistance to erythromycin.</title>
        <authorList>
            <person name="Medvedeva E.S."/>
            <person name="Baranova N.B."/>
            <person name="Siniagina M.N."/>
            <person name="Mouzykantov A."/>
            <person name="Chernova O.A."/>
            <person name="Chernov V.M."/>
        </authorList>
    </citation>
    <scope>NUCLEOTIDE SEQUENCE [LARGE SCALE GENOMIC DNA]</scope>
    <source>
        <strain evidence="1 2">PG8REry</strain>
    </source>
</reference>
<dbReference type="AlphaFoldDB" id="A0A553IIE2"/>
<accession>A0A553IIE2</accession>
<name>A0A553IIE2_ACHLA</name>